<reference evidence="2 3" key="1">
    <citation type="submission" date="2020-01" db="EMBL/GenBank/DDBJ databases">
        <title>Identification and distribution of gene clusters putatively required for synthesis of sphingolipid metabolism inhibitors in phylogenetically diverse species of the filamentous fungus Fusarium.</title>
        <authorList>
            <person name="Kim H.-S."/>
            <person name="Busman M."/>
            <person name="Brown D.W."/>
            <person name="Divon H."/>
            <person name="Uhlig S."/>
            <person name="Proctor R.H."/>
        </authorList>
    </citation>
    <scope>NUCLEOTIDE SEQUENCE [LARGE SCALE GENOMIC DNA]</scope>
    <source>
        <strain evidence="2 3">NRRL 20459</strain>
    </source>
</reference>
<accession>A0A8H4PM90</accession>
<dbReference type="AlphaFoldDB" id="A0A8H4PM90"/>
<keyword evidence="3" id="KW-1185">Reference proteome</keyword>
<gene>
    <name evidence="2" type="ORF">FALBO_746</name>
</gene>
<keyword evidence="2" id="KW-0030">Aminoacyl-tRNA synthetase</keyword>
<dbReference type="OrthoDB" id="6077919at2759"/>
<dbReference type="GO" id="GO:0004812">
    <property type="term" value="F:aminoacyl-tRNA ligase activity"/>
    <property type="evidence" value="ECO:0007669"/>
    <property type="project" value="UniProtKB-KW"/>
</dbReference>
<keyword evidence="2" id="KW-0436">Ligase</keyword>
<protein>
    <submittedName>
        <fullName evidence="2">Threonyl alanyl tRNA synthetase SAD</fullName>
    </submittedName>
</protein>
<evidence type="ECO:0000256" key="1">
    <source>
        <dbReference type="SAM" id="MobiDB-lite"/>
    </source>
</evidence>
<dbReference type="EMBL" id="JAADYS010000082">
    <property type="protein sequence ID" value="KAF4472348.1"/>
    <property type="molecule type" value="Genomic_DNA"/>
</dbReference>
<dbReference type="Proteomes" id="UP000554235">
    <property type="component" value="Unassembled WGS sequence"/>
</dbReference>
<evidence type="ECO:0000313" key="3">
    <source>
        <dbReference type="Proteomes" id="UP000554235"/>
    </source>
</evidence>
<feature type="region of interest" description="Disordered" evidence="1">
    <location>
        <begin position="96"/>
        <end position="121"/>
    </location>
</feature>
<comment type="caution">
    <text evidence="2">The sequence shown here is derived from an EMBL/GenBank/DDBJ whole genome shotgun (WGS) entry which is preliminary data.</text>
</comment>
<evidence type="ECO:0000313" key="2">
    <source>
        <dbReference type="EMBL" id="KAF4472348.1"/>
    </source>
</evidence>
<name>A0A8H4PM90_9HYPO</name>
<sequence length="569" mass="64337">MHANIAHRGQFPCPYKSNIGCETLFNDSTEANAHGKNVHERYFCKVPNCVDTVMGYSLTWSGYWQKHRQIHARAAGVSEDSVPEPKKVIIPAPDAVNDESEDGMVESDAVEDDTIDEDPTEDEAVEAGDRVFPLARPTFNIDTVEDRKTSLRERNDKLVKGKHHLPYHGNIAVYEDVPVTNLLYILPDSTRSLRRFYGLNCAGPSKPINKTVVGRCPTNSILNYDTAPVVVANPAGGITRLSPRCVECQANYAFHCALDKYGLLGEDSVATCAVQDCFNVRFLTSTLCRNHLSTWTVPVQTEDLDPLKATLSPALATRWNAEPPMERMVSLLYSIQAGKSHESELRFLDLEFNSSTKMVFEIGMCNAKGDITLDYRTRYNPQVLNAIEVGRSRPNTYMDRLIESSTKKHNCRDSRMTARQVAEKLREQGVGPRTLFVTWHVSSLDLSALREWLESEGEHRVLPDDSQCLPIIMYFRRNLKTVKLKDGRMFPLRLPLIFPLFHGLRHELAGRNHHAVVDAQQLYHMVEIFAMLCRSPKDRPKDWLSHLQQAPGQSGLRQTALETFWKKTG</sequence>
<proteinExistence type="predicted"/>
<organism evidence="2 3">
    <name type="scientific">Fusarium albosuccineum</name>
    <dbReference type="NCBI Taxonomy" id="1237068"/>
    <lineage>
        <taxon>Eukaryota</taxon>
        <taxon>Fungi</taxon>
        <taxon>Dikarya</taxon>
        <taxon>Ascomycota</taxon>
        <taxon>Pezizomycotina</taxon>
        <taxon>Sordariomycetes</taxon>
        <taxon>Hypocreomycetidae</taxon>
        <taxon>Hypocreales</taxon>
        <taxon>Nectriaceae</taxon>
        <taxon>Fusarium</taxon>
        <taxon>Fusarium decemcellulare species complex</taxon>
    </lineage>
</organism>